<sequence>MAPSAIIIGAGPSGISMAHKMKHELGFNDFIIYEKMDGVGGTWRANDYPGCGCDVHSHLYSFSFNLNPNWSKQLAEQGEILEYIEDTVDKFQLRPHINLSVECLGAQWHKAEGQWHVKLRDLQTDITFVRQATIFISAVGGISIPRDVSFSIRFPLTKYKAVIGSGCSAAQVIPALAERAASVTQYARSPQWYHARPNRRFTGFEKFCFRYLPGLMRLHRWNIFWDIDKQSYTYRGTKVGVEQRLKEEETARRYIFEQAPKKYHDILVPTFELGCKRKIADPGYLVTLHRDNVELIPEGIQKITEDGIVSSSGRHDQYDMIVMATGFKVTEFLTPMTIVGADGNTLDQQWKESRGAQAYLGTFVHNFPNMAIIFGPNTFPANNSALYACEVQVSYAAEALVKPLIDGQASVIEVKEAVENYTTNQIHQKLKSSVFSGDCSNWYIGDFGRNVASWPGLAIEFWIATLFPDKNAFVKSGGSRSWLSKGLVRNVRQYGGMAAIVAAASTLPVYYSWMKY</sequence>
<name>A0ACD3YKC9_FUSSC</name>
<protein>
    <submittedName>
        <fullName evidence="1">Uncharacterized protein</fullName>
    </submittedName>
</protein>
<reference evidence="1" key="1">
    <citation type="submission" date="2021-11" db="EMBL/GenBank/DDBJ databases">
        <title>Fusarium solani-melongenae Genome sequencing and assembly.</title>
        <authorList>
            <person name="Xie S."/>
            <person name="Huang L."/>
            <person name="Zhang X."/>
        </authorList>
    </citation>
    <scope>NUCLEOTIDE SEQUENCE</scope>
    <source>
        <strain evidence="1">CRI 24-3</strain>
    </source>
</reference>
<evidence type="ECO:0000313" key="2">
    <source>
        <dbReference type="Proteomes" id="UP000830768"/>
    </source>
</evidence>
<proteinExistence type="predicted"/>
<organism evidence="1 2">
    <name type="scientific">Fusarium solani subsp. cucurbitae</name>
    <name type="common">Neocosmosporum cucurbitae</name>
    <dbReference type="NCBI Taxonomy" id="2747967"/>
    <lineage>
        <taxon>Eukaryota</taxon>
        <taxon>Fungi</taxon>
        <taxon>Dikarya</taxon>
        <taxon>Ascomycota</taxon>
        <taxon>Pezizomycotina</taxon>
        <taxon>Sordariomycetes</taxon>
        <taxon>Hypocreomycetidae</taxon>
        <taxon>Hypocreales</taxon>
        <taxon>Nectriaceae</taxon>
        <taxon>Fusarium</taxon>
        <taxon>Fusarium solani species complex</taxon>
    </lineage>
</organism>
<evidence type="ECO:0000313" key="1">
    <source>
        <dbReference type="EMBL" id="UPK89414.1"/>
    </source>
</evidence>
<gene>
    <name evidence="1" type="ORF">LCI18_000349</name>
</gene>
<accession>A0ACD3YKC9</accession>
<keyword evidence="2" id="KW-1185">Reference proteome</keyword>
<dbReference type="EMBL" id="CP090030">
    <property type="protein sequence ID" value="UPK89414.1"/>
    <property type="molecule type" value="Genomic_DNA"/>
</dbReference>
<dbReference type="Proteomes" id="UP000830768">
    <property type="component" value="Chromosome 1"/>
</dbReference>